<dbReference type="AlphaFoldDB" id="A0A0G3C043"/>
<name>A0A0G3C043_9BURK</name>
<gene>
    <name evidence="3" type="ORF">AAW51_5464</name>
</gene>
<dbReference type="Gene3D" id="3.40.190.10">
    <property type="entry name" value="Periplasmic binding protein-like II"/>
    <property type="match status" value="2"/>
</dbReference>
<dbReference type="InterPro" id="IPR024370">
    <property type="entry name" value="PBP_domain"/>
</dbReference>
<feature type="chain" id="PRO_5005183855" evidence="1">
    <location>
        <begin position="24"/>
        <end position="279"/>
    </location>
</feature>
<dbReference type="PANTHER" id="PTHR37945">
    <property type="entry name" value="EXTRACELLULAR TUNGSTATE BINDING PROTEIN"/>
    <property type="match status" value="1"/>
</dbReference>
<dbReference type="KEGG" id="pbh:AAW51_5464"/>
<dbReference type="SUPFAM" id="SSF53850">
    <property type="entry name" value="Periplasmic binding protein-like II"/>
    <property type="match status" value="1"/>
</dbReference>
<evidence type="ECO:0000259" key="2">
    <source>
        <dbReference type="Pfam" id="PF12849"/>
    </source>
</evidence>
<dbReference type="OrthoDB" id="9150466at2"/>
<dbReference type="EMBL" id="CP011371">
    <property type="protein sequence ID" value="AKJ32155.1"/>
    <property type="molecule type" value="Genomic_DNA"/>
</dbReference>
<reference evidence="3 4" key="1">
    <citation type="submission" date="2015-05" db="EMBL/GenBank/DDBJ databases">
        <authorList>
            <person name="Tang B."/>
            <person name="Yu Y."/>
        </authorList>
    </citation>
    <scope>NUCLEOTIDE SEQUENCE [LARGE SCALE GENOMIC DNA]</scope>
    <source>
        <strain evidence="3 4">DSM 7029</strain>
    </source>
</reference>
<dbReference type="InterPro" id="IPR052738">
    <property type="entry name" value="ABC-Tungstate_binding"/>
</dbReference>
<sequence length="279" mass="29246">MRLPRRHFLPVLFGAAVPLPTWAAPRSQQEPLLLGVATSLVDGGLAKRLQQGFLHDAGLAVQLVPGASGKLLGLLERGELDAALTHAPELEASLEKQGLVHDRRPVAACDFVLAGPLQGGKGRGRDPLGLKGQRDVVRALAAVAEAGARGEAKFVGGADRSGAQLKDAALFKAAGVAAPGGWYVRSSAGMGDTLALANAERAYVLVDRPTWNADARRRGQLGVIVEGDPRLDDVYHAMRPFRGGHPAAKLLVQWLTGPNGRRAVQSAPGGYRASVSRPA</sequence>
<keyword evidence="4" id="KW-1185">Reference proteome</keyword>
<evidence type="ECO:0000313" key="4">
    <source>
        <dbReference type="Proteomes" id="UP000035352"/>
    </source>
</evidence>
<dbReference type="PANTHER" id="PTHR37945:SF1">
    <property type="entry name" value="EXTRACELLULAR TUNGSTATE BINDING PROTEIN"/>
    <property type="match status" value="1"/>
</dbReference>
<protein>
    <submittedName>
        <fullName evidence="3">ABC-type tungstate transport system, periplasmic binding protein</fullName>
    </submittedName>
</protein>
<dbReference type="STRING" id="413882.AAW51_5464"/>
<dbReference type="RefSeq" id="WP_053013955.1">
    <property type="nucleotide sequence ID" value="NZ_CP011371.1"/>
</dbReference>
<evidence type="ECO:0000313" key="3">
    <source>
        <dbReference type="EMBL" id="AKJ32155.1"/>
    </source>
</evidence>
<dbReference type="Proteomes" id="UP000035352">
    <property type="component" value="Chromosome"/>
</dbReference>
<proteinExistence type="predicted"/>
<evidence type="ECO:0000256" key="1">
    <source>
        <dbReference type="SAM" id="SignalP"/>
    </source>
</evidence>
<accession>A0A0G3C043</accession>
<organism evidence="3 4">
    <name type="scientific">Caldimonas brevitalea</name>
    <dbReference type="NCBI Taxonomy" id="413882"/>
    <lineage>
        <taxon>Bacteria</taxon>
        <taxon>Pseudomonadati</taxon>
        <taxon>Pseudomonadota</taxon>
        <taxon>Betaproteobacteria</taxon>
        <taxon>Burkholderiales</taxon>
        <taxon>Sphaerotilaceae</taxon>
        <taxon>Caldimonas</taxon>
    </lineage>
</organism>
<keyword evidence="1" id="KW-0732">Signal</keyword>
<dbReference type="Pfam" id="PF12849">
    <property type="entry name" value="PBP_like_2"/>
    <property type="match status" value="1"/>
</dbReference>
<feature type="signal peptide" evidence="1">
    <location>
        <begin position="1"/>
        <end position="23"/>
    </location>
</feature>
<feature type="domain" description="PBP" evidence="2">
    <location>
        <begin position="30"/>
        <end position="231"/>
    </location>
</feature>